<dbReference type="PANTHER" id="PTHR11469">
    <property type="entry name" value="GLUCOSE-6-PHOSPHATE ISOMERASE"/>
    <property type="match status" value="1"/>
</dbReference>
<evidence type="ECO:0000313" key="5">
    <source>
        <dbReference type="EMBL" id="MDV5087703.1"/>
    </source>
</evidence>
<dbReference type="Proteomes" id="UP001272515">
    <property type="component" value="Unassembled WGS sequence"/>
</dbReference>
<evidence type="ECO:0000256" key="4">
    <source>
        <dbReference type="RuleBase" id="RU000612"/>
    </source>
</evidence>
<dbReference type="PANTHER" id="PTHR11469:SF1">
    <property type="entry name" value="GLUCOSE-6-PHOSPHATE ISOMERASE"/>
    <property type="match status" value="1"/>
</dbReference>
<keyword evidence="3 4" id="KW-0413">Isomerase</keyword>
<dbReference type="PROSITE" id="PS51463">
    <property type="entry name" value="P_GLUCOSE_ISOMERASE_3"/>
    <property type="match status" value="1"/>
</dbReference>
<evidence type="ECO:0000256" key="3">
    <source>
        <dbReference type="ARBA" id="ARBA00023235"/>
    </source>
</evidence>
<dbReference type="RefSeq" id="WP_317329524.1">
    <property type="nucleotide sequence ID" value="NZ_JAWJZA010000015.1"/>
</dbReference>
<reference evidence="5 6" key="1">
    <citation type="submission" date="2023-10" db="EMBL/GenBank/DDBJ databases">
        <title>Veillonella sp. nov., isolated from a pig farm feces dump.</title>
        <authorList>
            <person name="Chang Y.-H."/>
        </authorList>
    </citation>
    <scope>NUCLEOTIDE SEQUENCE [LARGE SCALE GENOMIC DNA]</scope>
    <source>
        <strain evidence="5 6">YH-vei2233</strain>
    </source>
</reference>
<dbReference type="EC" id="5.3.1.9" evidence="4"/>
<accession>A0ABU3Z719</accession>
<dbReference type="InterPro" id="IPR035482">
    <property type="entry name" value="SIS_PGI_2"/>
</dbReference>
<gene>
    <name evidence="5" type="ORF">RVY80_02435</name>
</gene>
<keyword evidence="6" id="KW-1185">Reference proteome</keyword>
<evidence type="ECO:0000256" key="2">
    <source>
        <dbReference type="ARBA" id="ARBA00023152"/>
    </source>
</evidence>
<dbReference type="Pfam" id="PF00342">
    <property type="entry name" value="PGI"/>
    <property type="match status" value="1"/>
</dbReference>
<dbReference type="PRINTS" id="PR00662">
    <property type="entry name" value="G6PISOMERASE"/>
</dbReference>
<evidence type="ECO:0000256" key="1">
    <source>
        <dbReference type="ARBA" id="ARBA00022432"/>
    </source>
</evidence>
<evidence type="ECO:0000313" key="6">
    <source>
        <dbReference type="Proteomes" id="UP001272515"/>
    </source>
</evidence>
<dbReference type="CDD" id="cd05016">
    <property type="entry name" value="SIS_PGI_2"/>
    <property type="match status" value="1"/>
</dbReference>
<name>A0ABU3Z719_9FIRM</name>
<protein>
    <recommendedName>
        <fullName evidence="4">Glucose-6-phosphate isomerase</fullName>
        <ecNumber evidence="4">5.3.1.9</ecNumber>
    </recommendedName>
</protein>
<dbReference type="GO" id="GO:0016853">
    <property type="term" value="F:isomerase activity"/>
    <property type="evidence" value="ECO:0007669"/>
    <property type="project" value="UniProtKB-KW"/>
</dbReference>
<comment type="catalytic activity">
    <reaction evidence="4">
        <text>alpha-D-glucose 6-phosphate = beta-D-fructose 6-phosphate</text>
        <dbReference type="Rhea" id="RHEA:11816"/>
        <dbReference type="ChEBI" id="CHEBI:57634"/>
        <dbReference type="ChEBI" id="CHEBI:58225"/>
        <dbReference type="EC" id="5.3.1.9"/>
    </reaction>
</comment>
<comment type="pathway">
    <text evidence="4">Carbohydrate degradation; glycolysis; D-glyceraldehyde 3-phosphate and glycerone phosphate from D-glucose: step 2/4.</text>
</comment>
<dbReference type="EMBL" id="JAWJZB010000002">
    <property type="protein sequence ID" value="MDV5087703.1"/>
    <property type="molecule type" value="Genomic_DNA"/>
</dbReference>
<keyword evidence="2 4" id="KW-0324">Glycolysis</keyword>
<dbReference type="InterPro" id="IPR046348">
    <property type="entry name" value="SIS_dom_sf"/>
</dbReference>
<dbReference type="Gene3D" id="3.40.50.10490">
    <property type="entry name" value="Glucose-6-phosphate isomerase like protein, domain 1"/>
    <property type="match status" value="3"/>
</dbReference>
<comment type="caution">
    <text evidence="5">The sequence shown here is derived from an EMBL/GenBank/DDBJ whole genome shotgun (WGS) entry which is preliminary data.</text>
</comment>
<dbReference type="InterPro" id="IPR001672">
    <property type="entry name" value="G6P_Isomerase"/>
</dbReference>
<keyword evidence="1 4" id="KW-0312">Gluconeogenesis</keyword>
<proteinExistence type="inferred from homology"/>
<comment type="similarity">
    <text evidence="4">Belongs to the GPI family.</text>
</comment>
<dbReference type="SUPFAM" id="SSF53697">
    <property type="entry name" value="SIS domain"/>
    <property type="match status" value="1"/>
</dbReference>
<sequence>MSELKLSSGFILDYKDIYNEHCIQSGNVDAMVDKVREAHELAQSMRRTGVVEGHVSKDGTPEPVLFSQLPYVEENGINTPQLMERLERLRQYGRNNFDAVISLGIGGSYLGSKVLFDVQCGSFWNQMSDEERNGYPKVYFAGYNADARYLQGILTRIYHDSDARAKQIIGMVSSDGSDDYEFNMPTDGDFVDRHYDPYKVLLMVNSKSGSTIEPMANFMILENALKGHYIDYEVIAITDTESTENPTILHAMALENGWKTFSVPYGVGGRFSVFTEVSLTMGALIGFDVQQFLAGARSMDRACQTDHVFENPALLSAVLKYISAETYGRVIEVFMPYGDCLRSLSDWYVQLLAESLGKQREHQGPYSRTPVAAVGTTDMHAQVQEHQEGRLNKVVQFIKIKSWGDDLIVPNSYGQFAKLEAISNIGLSQILNVALDSNQEALTSDNRFNMTIELPELNAFHLGELMYMYCWAIFYESILAGVDAFDQPGVEVYKRILGPKIKALKEQK</sequence>
<organism evidence="5 6">
    <name type="scientific">Veillonella absiana</name>
    <dbReference type="NCBI Taxonomy" id="3079305"/>
    <lineage>
        <taxon>Bacteria</taxon>
        <taxon>Bacillati</taxon>
        <taxon>Bacillota</taxon>
        <taxon>Negativicutes</taxon>
        <taxon>Veillonellales</taxon>
        <taxon>Veillonellaceae</taxon>
        <taxon>Veillonella</taxon>
    </lineage>
</organism>